<sequence>MRAARKALRGASERPGEGVPRWRGRSYLSVSVKTEKHTLAFSSGLLRSAANNFAVLPSEGGGNELLVTGTGSCSSVCVEQICTGHKSYKAQLSPPLLLLLLRFAARASQERLSAAAGDVSWNTFTEQPAADDAGWQAGH</sequence>
<protein>
    <submittedName>
        <fullName evidence="1">Uncharacterized protein</fullName>
    </submittedName>
</protein>
<keyword evidence="2" id="KW-1185">Reference proteome</keyword>
<dbReference type="EMBL" id="CADEAL010002635">
    <property type="protein sequence ID" value="CAB1441396.1"/>
    <property type="molecule type" value="Genomic_DNA"/>
</dbReference>
<name>A0A9N7UXN2_PLEPL</name>
<accession>A0A9N7UXN2</accession>
<organism evidence="1 2">
    <name type="scientific">Pleuronectes platessa</name>
    <name type="common">European plaice</name>
    <dbReference type="NCBI Taxonomy" id="8262"/>
    <lineage>
        <taxon>Eukaryota</taxon>
        <taxon>Metazoa</taxon>
        <taxon>Chordata</taxon>
        <taxon>Craniata</taxon>
        <taxon>Vertebrata</taxon>
        <taxon>Euteleostomi</taxon>
        <taxon>Actinopterygii</taxon>
        <taxon>Neopterygii</taxon>
        <taxon>Teleostei</taxon>
        <taxon>Neoteleostei</taxon>
        <taxon>Acanthomorphata</taxon>
        <taxon>Carangaria</taxon>
        <taxon>Pleuronectiformes</taxon>
        <taxon>Pleuronectoidei</taxon>
        <taxon>Pleuronectidae</taxon>
        <taxon>Pleuronectes</taxon>
    </lineage>
</organism>
<comment type="caution">
    <text evidence="1">The sequence shown here is derived from an EMBL/GenBank/DDBJ whole genome shotgun (WGS) entry which is preliminary data.</text>
</comment>
<dbReference type="AlphaFoldDB" id="A0A9N7UXN2"/>
<reference evidence="1" key="1">
    <citation type="submission" date="2020-03" db="EMBL/GenBank/DDBJ databases">
        <authorList>
            <person name="Weist P."/>
        </authorList>
    </citation>
    <scope>NUCLEOTIDE SEQUENCE</scope>
</reference>
<evidence type="ECO:0000313" key="1">
    <source>
        <dbReference type="EMBL" id="CAB1441396.1"/>
    </source>
</evidence>
<evidence type="ECO:0000313" key="2">
    <source>
        <dbReference type="Proteomes" id="UP001153269"/>
    </source>
</evidence>
<dbReference type="Proteomes" id="UP001153269">
    <property type="component" value="Unassembled WGS sequence"/>
</dbReference>
<gene>
    <name evidence="1" type="ORF">PLEPLA_LOCUS29172</name>
</gene>
<proteinExistence type="predicted"/>